<evidence type="ECO:0000313" key="11">
    <source>
        <dbReference type="EMBL" id="KAK6625463.1"/>
    </source>
</evidence>
<reference evidence="11 14" key="1">
    <citation type="submission" date="2023-10" db="EMBL/GenBank/DDBJ databases">
        <title>Genomes of two closely related lineages of the louse Polyplax serrata with different host specificities.</title>
        <authorList>
            <person name="Martinu J."/>
            <person name="Tarabai H."/>
            <person name="Stefka J."/>
            <person name="Hypsa V."/>
        </authorList>
    </citation>
    <scope>NUCLEOTIDE SEQUENCE [LARGE SCALE GENOMIC DNA]</scope>
    <source>
        <strain evidence="12">98ZLc_SE</strain>
        <strain evidence="11">HR10_N</strain>
    </source>
</reference>
<dbReference type="Proteomes" id="UP001359485">
    <property type="component" value="Unassembled WGS sequence"/>
</dbReference>
<accession>A0AAN8S1P7</accession>
<feature type="binding site" evidence="7">
    <location>
        <begin position="56"/>
        <end position="58"/>
    </location>
    <ligand>
        <name>ATP</name>
        <dbReference type="ChEBI" id="CHEBI:30616"/>
    </ligand>
</feature>
<dbReference type="Gene3D" id="3.40.50.620">
    <property type="entry name" value="HUPs"/>
    <property type="match status" value="1"/>
</dbReference>
<dbReference type="PROSITE" id="PS01263">
    <property type="entry name" value="UPF0021"/>
    <property type="match status" value="1"/>
</dbReference>
<feature type="binding site" evidence="7">
    <location>
        <position position="171"/>
    </location>
    <ligand>
        <name>ATP</name>
        <dbReference type="ChEBI" id="CHEBI:30616"/>
    </ligand>
</feature>
<dbReference type="InterPro" id="IPR032442">
    <property type="entry name" value="CTU1_C"/>
</dbReference>
<dbReference type="GO" id="GO:0016779">
    <property type="term" value="F:nucleotidyltransferase activity"/>
    <property type="evidence" value="ECO:0007669"/>
    <property type="project" value="UniProtKB-UniRule"/>
</dbReference>
<dbReference type="InterPro" id="IPR014729">
    <property type="entry name" value="Rossmann-like_a/b/a_fold"/>
</dbReference>
<dbReference type="EMBL" id="JAWJWE010000037">
    <property type="protein sequence ID" value="KAK6625463.1"/>
    <property type="molecule type" value="Genomic_DNA"/>
</dbReference>
<evidence type="ECO:0000256" key="1">
    <source>
        <dbReference type="ARBA" id="ARBA00022490"/>
    </source>
</evidence>
<feature type="domain" description="Cytoplasmic tRNA 2-thiolation protein 1 C-terminal" evidence="9">
    <location>
        <begin position="280"/>
        <end position="310"/>
    </location>
</feature>
<dbReference type="NCBIfam" id="TIGR00269">
    <property type="entry name" value="TIGR00269 family protein"/>
    <property type="match status" value="1"/>
</dbReference>
<evidence type="ECO:0000259" key="10">
    <source>
        <dbReference type="Pfam" id="PF22082"/>
    </source>
</evidence>
<dbReference type="Pfam" id="PF01171">
    <property type="entry name" value="ATP_bind_3"/>
    <property type="match status" value="1"/>
</dbReference>
<keyword evidence="4 6" id="KW-0819">tRNA processing</keyword>
<keyword evidence="1 6" id="KW-0963">Cytoplasm</keyword>
<evidence type="ECO:0000259" key="9">
    <source>
        <dbReference type="Pfam" id="PF16503"/>
    </source>
</evidence>
<dbReference type="SUPFAM" id="SSF52402">
    <property type="entry name" value="Adenine nucleotide alpha hydrolases-like"/>
    <property type="match status" value="1"/>
</dbReference>
<dbReference type="InterPro" id="IPR011063">
    <property type="entry name" value="TilS/TtcA_N"/>
</dbReference>
<comment type="similarity">
    <text evidence="6">Belongs to the TtcA family. CTU1/NCS6/ATPBD3 subfamily.</text>
</comment>
<evidence type="ECO:0000256" key="5">
    <source>
        <dbReference type="ARBA" id="ARBA00022884"/>
    </source>
</evidence>
<gene>
    <name evidence="11" type="ORF">RUM43_005761</name>
    <name evidence="12" type="ORF">RUM44_008418</name>
</gene>
<evidence type="ECO:0000256" key="7">
    <source>
        <dbReference type="PIRSR" id="PIRSR004976-51"/>
    </source>
</evidence>
<dbReference type="InterPro" id="IPR020554">
    <property type="entry name" value="UPF0021_CS"/>
</dbReference>
<comment type="caution">
    <text evidence="11">The sequence shown here is derived from an EMBL/GenBank/DDBJ whole genome shotgun (WGS) entry which is preliminary data.</text>
</comment>
<dbReference type="EC" id="2.7.7.-" evidence="6"/>
<dbReference type="Pfam" id="PF22082">
    <property type="entry name" value="TtuA_LIM_N"/>
    <property type="match status" value="1"/>
</dbReference>
<evidence type="ECO:0000256" key="6">
    <source>
        <dbReference type="HAMAP-Rule" id="MF_03053"/>
    </source>
</evidence>
<dbReference type="Pfam" id="PF16503">
    <property type="entry name" value="zn-ribbon_14"/>
    <property type="match status" value="1"/>
</dbReference>
<comment type="pathway">
    <text evidence="6">tRNA modification; 5-methoxycarbonylmethyl-2-thiouridine-tRNA biosynthesis.</text>
</comment>
<keyword evidence="5 6" id="KW-0694">RNA-binding</keyword>
<dbReference type="GO" id="GO:0000049">
    <property type="term" value="F:tRNA binding"/>
    <property type="evidence" value="ECO:0007669"/>
    <property type="project" value="UniProtKB-UniRule"/>
</dbReference>
<feature type="domain" description="tRNA(Ile)-lysidine/2-thiocytidine synthase N-terminal" evidence="8">
    <location>
        <begin position="52"/>
        <end position="231"/>
    </location>
</feature>
<protein>
    <recommendedName>
        <fullName evidence="6">Cytoplasmic tRNA 2-thiolation protein 1</fullName>
        <ecNumber evidence="6">2.7.7.-</ecNumber>
    </recommendedName>
    <alternativeName>
        <fullName evidence="6">Cytoplasmic tRNA adenylyltransferase 1</fullName>
    </alternativeName>
</protein>
<evidence type="ECO:0000313" key="14">
    <source>
        <dbReference type="Proteomes" id="UP001372834"/>
    </source>
</evidence>
<feature type="domain" description="2-thiouridine synthetase TtuA-like N-terminal LIM" evidence="10">
    <location>
        <begin position="8"/>
        <end position="29"/>
    </location>
</feature>
<dbReference type="InterPro" id="IPR035107">
    <property type="entry name" value="tRNA_thiolation_TtcA_Ctu1"/>
</dbReference>
<comment type="function">
    <text evidence="6">Plays a central role in 2-thiolation of mcm(5)S(2)U at tRNA wobble positions of tRNA(Lys), tRNA(Glu) and tRNA(Gln). Directly binds tRNAs and probably acts by catalyzing adenylation of tRNAs, an intermediate required for 2-thiolation. It is unclear whether it acts as a sulfurtransferase that transfers sulfur from thiocarboxylated URM1 onto the uridine of tRNAs at wobble position.</text>
</comment>
<keyword evidence="2 6" id="KW-0820">tRNA-binding</keyword>
<dbReference type="InterPro" id="IPR056369">
    <property type="entry name" value="CTU1-like_ATP-bd"/>
</dbReference>
<name>A0AAN8S1P7_POLSC</name>
<keyword evidence="7" id="KW-0067">ATP-binding</keyword>
<dbReference type="PANTHER" id="PTHR11807">
    <property type="entry name" value="ATPASES OF THE PP SUPERFAMILY-RELATED"/>
    <property type="match status" value="1"/>
</dbReference>
<feature type="binding site" evidence="7">
    <location>
        <position position="88"/>
    </location>
    <ligand>
        <name>ATP</name>
        <dbReference type="ChEBI" id="CHEBI:30616"/>
    </ligand>
</feature>
<dbReference type="GO" id="GO:0005739">
    <property type="term" value="C:mitochondrion"/>
    <property type="evidence" value="ECO:0007669"/>
    <property type="project" value="TreeGrafter"/>
</dbReference>
<dbReference type="GO" id="GO:0002144">
    <property type="term" value="C:cytosolic tRNA wobble base thiouridylase complex"/>
    <property type="evidence" value="ECO:0007669"/>
    <property type="project" value="TreeGrafter"/>
</dbReference>
<proteinExistence type="inferred from homology"/>
<feature type="binding site" evidence="7">
    <location>
        <position position="62"/>
    </location>
    <ligand>
        <name>ATP</name>
        <dbReference type="ChEBI" id="CHEBI:30616"/>
    </ligand>
</feature>
<dbReference type="CDD" id="cd01713">
    <property type="entry name" value="CTU1-like"/>
    <property type="match status" value="1"/>
</dbReference>
<dbReference type="PIRSF" id="PIRSF004976">
    <property type="entry name" value="ATPase_YdaO"/>
    <property type="match status" value="1"/>
</dbReference>
<dbReference type="AlphaFoldDB" id="A0AAN8S1P7"/>
<keyword evidence="7" id="KW-0547">Nucleotide-binding</keyword>
<dbReference type="InterPro" id="IPR054306">
    <property type="entry name" value="TtuA-like_LIM_N"/>
</dbReference>
<evidence type="ECO:0000313" key="12">
    <source>
        <dbReference type="EMBL" id="KAK6637994.1"/>
    </source>
</evidence>
<dbReference type="GO" id="GO:0032447">
    <property type="term" value="P:protein urmylation"/>
    <property type="evidence" value="ECO:0007669"/>
    <property type="project" value="UniProtKB-UniRule"/>
</dbReference>
<evidence type="ECO:0000259" key="8">
    <source>
        <dbReference type="Pfam" id="PF01171"/>
    </source>
</evidence>
<dbReference type="GO" id="GO:0005524">
    <property type="term" value="F:ATP binding"/>
    <property type="evidence" value="ECO:0007669"/>
    <property type="project" value="UniProtKB-KW"/>
</dbReference>
<keyword evidence="3 6" id="KW-0808">Transferase</keyword>
<evidence type="ECO:0000313" key="13">
    <source>
        <dbReference type="Proteomes" id="UP001359485"/>
    </source>
</evidence>
<dbReference type="InterPro" id="IPR000541">
    <property type="entry name" value="Ncs6/Tuc1/Ctu1"/>
</dbReference>
<dbReference type="HAMAP" id="MF_03053">
    <property type="entry name" value="CTU1"/>
    <property type="match status" value="1"/>
</dbReference>
<keyword evidence="13" id="KW-1185">Reference proteome</keyword>
<dbReference type="Proteomes" id="UP001372834">
    <property type="component" value="Unassembled WGS sequence"/>
</dbReference>
<comment type="subcellular location">
    <subcellularLocation>
        <location evidence="6">Cytoplasm</location>
    </subcellularLocation>
</comment>
<feature type="binding site" evidence="7">
    <location>
        <position position="166"/>
    </location>
    <ligand>
        <name>ATP</name>
        <dbReference type="ChEBI" id="CHEBI:30616"/>
    </ligand>
</feature>
<dbReference type="GO" id="GO:0002143">
    <property type="term" value="P:tRNA wobble position uridine thiolation"/>
    <property type="evidence" value="ECO:0007669"/>
    <property type="project" value="TreeGrafter"/>
</dbReference>
<evidence type="ECO:0000256" key="4">
    <source>
        <dbReference type="ARBA" id="ARBA00022694"/>
    </source>
</evidence>
<organism evidence="11 14">
    <name type="scientific">Polyplax serrata</name>
    <name type="common">Common mouse louse</name>
    <dbReference type="NCBI Taxonomy" id="468196"/>
    <lineage>
        <taxon>Eukaryota</taxon>
        <taxon>Metazoa</taxon>
        <taxon>Ecdysozoa</taxon>
        <taxon>Arthropoda</taxon>
        <taxon>Hexapoda</taxon>
        <taxon>Insecta</taxon>
        <taxon>Pterygota</taxon>
        <taxon>Neoptera</taxon>
        <taxon>Paraneoptera</taxon>
        <taxon>Psocodea</taxon>
        <taxon>Troctomorpha</taxon>
        <taxon>Phthiraptera</taxon>
        <taxon>Anoplura</taxon>
        <taxon>Polyplacidae</taxon>
        <taxon>Polyplax</taxon>
    </lineage>
</organism>
<evidence type="ECO:0000256" key="2">
    <source>
        <dbReference type="ARBA" id="ARBA00022555"/>
    </source>
</evidence>
<dbReference type="EMBL" id="JAWJWF010000002">
    <property type="protein sequence ID" value="KAK6637994.1"/>
    <property type="molecule type" value="Genomic_DNA"/>
</dbReference>
<dbReference type="PANTHER" id="PTHR11807:SF12">
    <property type="entry name" value="CYTOPLASMIC TRNA 2-THIOLATION PROTEIN 1"/>
    <property type="match status" value="1"/>
</dbReference>
<evidence type="ECO:0000256" key="3">
    <source>
        <dbReference type="ARBA" id="ARBA00022679"/>
    </source>
</evidence>
<dbReference type="FunFam" id="3.40.50.620:FF:000054">
    <property type="entry name" value="Cytoplasmic tRNA 2-thiolation protein 1"/>
    <property type="match status" value="1"/>
</dbReference>
<sequence>MPVSCSLKCGKNAVLKRPKNGDALCKECFFLVFETEIHNTIVNTKLFKPGWQVAIAASGGKDSTVLAYVLKLLNERYNYGLKLVLLSIDEGITGYRDDSLATVKKNKIDYNMDLKILSYKELYNWSMDEIVKEIGKKNNCTFCGVFRRQSLDRGAMLLGVDMIATGHNADDIAETVLMNILRGDLARLQRCTAVVTASSGTIPRCKPLKYAYEKEIVMYAYFKNLHYFSTECVFAPNAYRGHVRAFLKDLEKLRPSTIINIIHSGESICVKEGVKTPQKGTCTRCGFVSSQAVCKACTLLAGLNKGLPKIGIGKTSKAMNALANLDEKVDF</sequence>